<evidence type="ECO:0000313" key="2">
    <source>
        <dbReference type="Proteomes" id="UP000664628"/>
    </source>
</evidence>
<name>A0ABS3JTM1_9BACT</name>
<feature type="non-terminal residue" evidence="1">
    <location>
        <position position="1"/>
    </location>
</feature>
<dbReference type="Proteomes" id="UP000664628">
    <property type="component" value="Unassembled WGS sequence"/>
</dbReference>
<proteinExistence type="predicted"/>
<accession>A0ABS3JTM1</accession>
<comment type="caution">
    <text evidence="1">The sequence shown here is derived from an EMBL/GenBank/DDBJ whole genome shotgun (WGS) entry which is preliminary data.</text>
</comment>
<dbReference type="EMBL" id="JAFMYW010000069">
    <property type="protein sequence ID" value="MBO0953370.1"/>
    <property type="molecule type" value="Genomic_DNA"/>
</dbReference>
<organism evidence="1 2">
    <name type="scientific">Fibrella forsythiae</name>
    <dbReference type="NCBI Taxonomy" id="2817061"/>
    <lineage>
        <taxon>Bacteria</taxon>
        <taxon>Pseudomonadati</taxon>
        <taxon>Bacteroidota</taxon>
        <taxon>Cytophagia</taxon>
        <taxon>Cytophagales</taxon>
        <taxon>Spirosomataceae</taxon>
        <taxon>Fibrella</taxon>
    </lineage>
</organism>
<feature type="non-terminal residue" evidence="1">
    <location>
        <position position="181"/>
    </location>
</feature>
<sequence length="181" mass="19460">LPSDVISPGRTEAGTSPASFSVNAKTGDVCWDAPMEAGQYNYAFIIQEWRNGVLIGEITRDVQVIVIDATNKRPLIDPIADVCAEAGTLVTQNIRVVDPDGNRVIVLGYGGPFNRSADNVVYNPSIIPPAFATLTPNGTAQNSPATSVFNWQTNCAQLRQEPYQITIKANDIPTNRSVSLA</sequence>
<gene>
    <name evidence="1" type="ORF">J2I46_32685</name>
</gene>
<protein>
    <submittedName>
        <fullName evidence="1">Gliding motility-associated C-terminal domain-containing protein</fullName>
    </submittedName>
</protein>
<evidence type="ECO:0000313" key="1">
    <source>
        <dbReference type="EMBL" id="MBO0953370.1"/>
    </source>
</evidence>
<reference evidence="1 2" key="1">
    <citation type="submission" date="2021-03" db="EMBL/GenBank/DDBJ databases">
        <title>Fibrella sp. HMF5405 genome sequencing and assembly.</title>
        <authorList>
            <person name="Kang H."/>
            <person name="Kim H."/>
            <person name="Bae S."/>
            <person name="Joh K."/>
        </authorList>
    </citation>
    <scope>NUCLEOTIDE SEQUENCE [LARGE SCALE GENOMIC DNA]</scope>
    <source>
        <strain evidence="1 2">HMF5405</strain>
    </source>
</reference>
<keyword evidence="2" id="KW-1185">Reference proteome</keyword>